<accession>A0A1J4J790</accession>
<organism evidence="1 2">
    <name type="scientific">Tritrichomonas foetus</name>
    <dbReference type="NCBI Taxonomy" id="1144522"/>
    <lineage>
        <taxon>Eukaryota</taxon>
        <taxon>Metamonada</taxon>
        <taxon>Parabasalia</taxon>
        <taxon>Tritrichomonadida</taxon>
        <taxon>Tritrichomonadidae</taxon>
        <taxon>Tritrichomonas</taxon>
    </lineage>
</organism>
<comment type="caution">
    <text evidence="1">The sequence shown here is derived from an EMBL/GenBank/DDBJ whole genome shotgun (WGS) entry which is preliminary data.</text>
</comment>
<dbReference type="InterPro" id="IPR016024">
    <property type="entry name" value="ARM-type_fold"/>
</dbReference>
<evidence type="ECO:0008006" key="3">
    <source>
        <dbReference type="Google" id="ProtNLM"/>
    </source>
</evidence>
<protein>
    <recommendedName>
        <fullName evidence="3">SPIN90/Ldb17 leucine-rich domain-containing protein</fullName>
    </recommendedName>
</protein>
<dbReference type="Proteomes" id="UP000179807">
    <property type="component" value="Unassembled WGS sequence"/>
</dbReference>
<sequence length="434" mass="50311">MNHNTEIRRDHRIPTDTQNINKDDRTNTVLIESIVQFINGDYSNVHVLDQFFEVPEGKSFAGKSLESVLQFLMTSYYQVSDLTLSFKALYIISMLLELENLDFSFLMNDQFLIRSIGLLSSKHKVMAYNVLSTLRKVINLSDDILNRCLQLGYLDGIIQVTDFSQIRDFNETTFIKSYQEAIVSVFDLSFLNLEAYNDKIWNIAFEFIKNSNSLIIGGGLKIMQVLINRSYKPNINEEFYQRILELSNAKASILDLVFGIIANHHFPDNEQFTVRLFEDGFYMQILNRIETDSELTKHFFRFLDAMTYIPPDDDPMFGKLIEILHYGTIYNRIAIIQYIYAVSFEKSNDFLVFLAENNILAVITEFINSRVQVIGEILYLSEKVINSVIAMNAEAVLNSTIDDYLESIQNMIGEYNGVYDPLIFRILNNFCERE</sequence>
<dbReference type="SUPFAM" id="SSF48371">
    <property type="entry name" value="ARM repeat"/>
    <property type="match status" value="1"/>
</dbReference>
<gene>
    <name evidence="1" type="ORF">TRFO_39322</name>
</gene>
<dbReference type="GeneID" id="94847276"/>
<evidence type="ECO:0000313" key="2">
    <source>
        <dbReference type="Proteomes" id="UP000179807"/>
    </source>
</evidence>
<name>A0A1J4J790_9EUKA</name>
<proteinExistence type="predicted"/>
<dbReference type="EMBL" id="MLAK01001313">
    <property type="protein sequence ID" value="OHS94529.1"/>
    <property type="molecule type" value="Genomic_DNA"/>
</dbReference>
<evidence type="ECO:0000313" key="1">
    <source>
        <dbReference type="EMBL" id="OHS94529.1"/>
    </source>
</evidence>
<dbReference type="VEuPathDB" id="TrichDB:TRFO_39322"/>
<keyword evidence="2" id="KW-1185">Reference proteome</keyword>
<reference evidence="1" key="1">
    <citation type="submission" date="2016-10" db="EMBL/GenBank/DDBJ databases">
        <authorList>
            <person name="Benchimol M."/>
            <person name="Almeida L.G."/>
            <person name="Vasconcelos A.T."/>
            <person name="Perreira-Neves A."/>
            <person name="Rosa I.A."/>
            <person name="Tasca T."/>
            <person name="Bogo M.R."/>
            <person name="de Souza W."/>
        </authorList>
    </citation>
    <scope>NUCLEOTIDE SEQUENCE [LARGE SCALE GENOMIC DNA]</scope>
    <source>
        <strain evidence="1">K</strain>
    </source>
</reference>
<dbReference type="RefSeq" id="XP_068347666.1">
    <property type="nucleotide sequence ID" value="XM_068512572.1"/>
</dbReference>
<dbReference type="AlphaFoldDB" id="A0A1J4J790"/>